<protein>
    <submittedName>
        <fullName evidence="2">Type I-E CRISPR-associated protein Cse1/CasA</fullName>
    </submittedName>
</protein>
<sequence>MPETDENATLALSFDLTADPWILVLGQGGEHGELSLRQVFDQAHGLRRLVGDLPTQEFALLRLLLAVAHDALGGPRDVEHWAELWADDDCFAPVGAYLDEHHRRFGLFDDRTPFFQVAGLHTAKGEVSSLNRIVADVPNGAPFFSSRMPAVDRLTYAEAARWVVHAHAYDTSGIKTGVVGDSRVKGGRVYPLGVGWAGNLGGVFAEGRTLRETLLLNMVAPADTVGLSDWDAGDDLPAWRRDACGPGAEPVRRPTGVRDLYTWQSRRLLLHADGDGVHGVVLGYGDPLTARNKHGCEPMTAWRRSKTQEKKHGESTAYMPREHDPARSAWRGLASLIANRGAPAQGAEAADYLPPRLFEWISQLVTSDELDEDFLVRAHIVGARFGTQQSVIDEVVDDHVSMAVVLLHERKSEYAEQAISAVTDAEEAVTALGDLATNLARAAGTDSEGPRATARDSGFHVLGTHYRTWLAALDGSADPYAARAEWQRQVHRIVGGLGDGLIDRAGDAAWQGRVITVKSRTEWLNAGLADNWFRYRLGTCLGHPRDSGQPTDTGGESEATVPAAAMSASAAAAPVTEGHV</sequence>
<dbReference type="Gene3D" id="1.10.132.100">
    <property type="match status" value="1"/>
</dbReference>
<evidence type="ECO:0000313" key="3">
    <source>
        <dbReference type="Proteomes" id="UP001239522"/>
    </source>
</evidence>
<keyword evidence="3" id="KW-1185">Reference proteome</keyword>
<name>A0ABY9HNI5_9ACTN</name>
<feature type="region of interest" description="Disordered" evidence="1">
    <location>
        <begin position="544"/>
        <end position="580"/>
    </location>
</feature>
<feature type="compositionally biased region" description="Low complexity" evidence="1">
    <location>
        <begin position="559"/>
        <end position="580"/>
    </location>
</feature>
<organism evidence="2 3">
    <name type="scientific">Streptomyces castrisilvae</name>
    <dbReference type="NCBI Taxonomy" id="3033811"/>
    <lineage>
        <taxon>Bacteria</taxon>
        <taxon>Bacillati</taxon>
        <taxon>Actinomycetota</taxon>
        <taxon>Actinomycetes</taxon>
        <taxon>Kitasatosporales</taxon>
        <taxon>Streptomycetaceae</taxon>
        <taxon>Streptomyces</taxon>
    </lineage>
</organism>
<proteinExistence type="predicted"/>
<dbReference type="Proteomes" id="UP001239522">
    <property type="component" value="Chromosome"/>
</dbReference>
<accession>A0ABY9HNI5</accession>
<dbReference type="RefSeq" id="WP_306056810.1">
    <property type="nucleotide sequence ID" value="NZ_CP120997.1"/>
</dbReference>
<evidence type="ECO:0000313" key="2">
    <source>
        <dbReference type="EMBL" id="WLQ35876.1"/>
    </source>
</evidence>
<evidence type="ECO:0000256" key="1">
    <source>
        <dbReference type="SAM" id="MobiDB-lite"/>
    </source>
</evidence>
<dbReference type="NCBIfam" id="TIGR02547">
    <property type="entry name" value="casA_cse1"/>
    <property type="match status" value="1"/>
</dbReference>
<dbReference type="Pfam" id="PF09481">
    <property type="entry name" value="CRISPR_Cse1"/>
    <property type="match status" value="1"/>
</dbReference>
<dbReference type="CDD" id="cd09729">
    <property type="entry name" value="Cse1_I-E"/>
    <property type="match status" value="1"/>
</dbReference>
<dbReference type="InterPro" id="IPR013381">
    <property type="entry name" value="CRISPR-assoc_prot_Cse1"/>
</dbReference>
<gene>
    <name evidence="2" type="primary">casA</name>
    <name evidence="2" type="ORF">P8A18_21705</name>
</gene>
<reference evidence="2 3" key="1">
    <citation type="submission" date="2023-03" db="EMBL/GenBank/DDBJ databases">
        <title>Isolation and description of six Streptomyces strains from soil environments, able to metabolize different microbial glucans.</title>
        <authorList>
            <person name="Widen T."/>
            <person name="Larsbrink J."/>
        </authorList>
    </citation>
    <scope>NUCLEOTIDE SEQUENCE [LARGE SCALE GENOMIC DNA]</scope>
    <source>
        <strain evidence="2 3">Mut1</strain>
    </source>
</reference>
<dbReference type="EMBL" id="CP120997">
    <property type="protein sequence ID" value="WLQ35876.1"/>
    <property type="molecule type" value="Genomic_DNA"/>
</dbReference>